<dbReference type="InterPro" id="IPR017441">
    <property type="entry name" value="Protein_kinase_ATP_BS"/>
</dbReference>
<dbReference type="PROSITE" id="PS00107">
    <property type="entry name" value="PROTEIN_KINASE_ATP"/>
    <property type="match status" value="1"/>
</dbReference>
<reference evidence="9" key="2">
    <citation type="submission" date="2014-02" db="EMBL/GenBank/DDBJ databases">
        <title>Complete DNA sequence of /Kuraishia capsulata/ illustrates novel genomic features among budding yeasts (/Saccharomycotina/).</title>
        <authorList>
            <person name="Morales L."/>
            <person name="Noel B."/>
            <person name="Porcel B."/>
            <person name="Marcet-Houben M."/>
            <person name="Hullo M-F."/>
            <person name="Sacerdot C."/>
            <person name="Tekaia F."/>
            <person name="Leh-Louis V."/>
            <person name="Despons L."/>
            <person name="Khanna V."/>
            <person name="Aury J-M."/>
            <person name="Barbe V."/>
            <person name="Couloux A."/>
            <person name="Labadie K."/>
            <person name="Pelletier E."/>
            <person name="Souciet J-L."/>
            <person name="Boekhout T."/>
            <person name="Gabaldon T."/>
            <person name="Wincker P."/>
            <person name="Dujon B."/>
        </authorList>
    </citation>
    <scope>NUCLEOTIDE SEQUENCE</scope>
    <source>
        <strain evidence="9">CBS 1993</strain>
    </source>
</reference>
<evidence type="ECO:0000256" key="1">
    <source>
        <dbReference type="ARBA" id="ARBA00022527"/>
    </source>
</evidence>
<dbReference type="GO" id="GO:0005524">
    <property type="term" value="F:ATP binding"/>
    <property type="evidence" value="ECO:0007669"/>
    <property type="project" value="UniProtKB-UniRule"/>
</dbReference>
<dbReference type="PROSITE" id="PS50011">
    <property type="entry name" value="PROTEIN_KINASE_DOM"/>
    <property type="match status" value="1"/>
</dbReference>
<feature type="region of interest" description="Disordered" evidence="7">
    <location>
        <begin position="16"/>
        <end position="42"/>
    </location>
</feature>
<evidence type="ECO:0000313" key="9">
    <source>
        <dbReference type="EMBL" id="CDK24628.1"/>
    </source>
</evidence>
<keyword evidence="5 6" id="KW-0067">ATP-binding</keyword>
<dbReference type="RefSeq" id="XP_022456645.1">
    <property type="nucleotide sequence ID" value="XM_022605148.1"/>
</dbReference>
<dbReference type="PANTHER" id="PTHR24347">
    <property type="entry name" value="SERINE/THREONINE-PROTEIN KINASE"/>
    <property type="match status" value="1"/>
</dbReference>
<dbReference type="Gene3D" id="3.30.200.20">
    <property type="entry name" value="Phosphorylase Kinase, domain 1"/>
    <property type="match status" value="1"/>
</dbReference>
<dbReference type="GeneID" id="34518033"/>
<keyword evidence="1" id="KW-0723">Serine/threonine-protein kinase</keyword>
<keyword evidence="3 6" id="KW-0547">Nucleotide-binding</keyword>
<dbReference type="Proteomes" id="UP000019384">
    <property type="component" value="Unassembled WGS sequence"/>
</dbReference>
<dbReference type="Pfam" id="PF00069">
    <property type="entry name" value="Pkinase"/>
    <property type="match status" value="1"/>
</dbReference>
<evidence type="ECO:0000313" key="10">
    <source>
        <dbReference type="Proteomes" id="UP000019384"/>
    </source>
</evidence>
<dbReference type="GO" id="GO:0004674">
    <property type="term" value="F:protein serine/threonine kinase activity"/>
    <property type="evidence" value="ECO:0007669"/>
    <property type="project" value="UniProtKB-KW"/>
</dbReference>
<dbReference type="SMART" id="SM00220">
    <property type="entry name" value="S_TKc"/>
    <property type="match status" value="1"/>
</dbReference>
<keyword evidence="2" id="KW-0808">Transferase</keyword>
<dbReference type="PROSITE" id="PS00108">
    <property type="entry name" value="PROTEIN_KINASE_ST"/>
    <property type="match status" value="1"/>
</dbReference>
<dbReference type="Gene3D" id="1.10.510.10">
    <property type="entry name" value="Transferase(Phosphotransferase) domain 1"/>
    <property type="match status" value="1"/>
</dbReference>
<keyword evidence="4" id="KW-0418">Kinase</keyword>
<dbReference type="AlphaFoldDB" id="W6MGI4"/>
<feature type="binding site" evidence="6">
    <location>
        <position position="104"/>
    </location>
    <ligand>
        <name>ATP</name>
        <dbReference type="ChEBI" id="CHEBI:30616"/>
    </ligand>
</feature>
<protein>
    <recommendedName>
        <fullName evidence="8">Protein kinase domain-containing protein</fullName>
    </recommendedName>
</protein>
<dbReference type="InterPro" id="IPR011009">
    <property type="entry name" value="Kinase-like_dom_sf"/>
</dbReference>
<gene>
    <name evidence="9" type="ORF">KUCA_T00000594001</name>
</gene>
<organism evidence="9 10">
    <name type="scientific">Kuraishia capsulata CBS 1993</name>
    <dbReference type="NCBI Taxonomy" id="1382522"/>
    <lineage>
        <taxon>Eukaryota</taxon>
        <taxon>Fungi</taxon>
        <taxon>Dikarya</taxon>
        <taxon>Ascomycota</taxon>
        <taxon>Saccharomycotina</taxon>
        <taxon>Pichiomycetes</taxon>
        <taxon>Pichiales</taxon>
        <taxon>Pichiaceae</taxon>
        <taxon>Kuraishia</taxon>
    </lineage>
</organism>
<dbReference type="OrthoDB" id="1738954at2759"/>
<feature type="domain" description="Protein kinase" evidence="8">
    <location>
        <begin position="71"/>
        <end position="360"/>
    </location>
</feature>
<accession>W6MGI4</accession>
<dbReference type="FunFam" id="3.30.200.20:FF:000315">
    <property type="entry name" value="Calcium-dependent protein kinase 3"/>
    <property type="match status" value="1"/>
</dbReference>
<evidence type="ECO:0000256" key="3">
    <source>
        <dbReference type="ARBA" id="ARBA00022741"/>
    </source>
</evidence>
<evidence type="ECO:0000256" key="2">
    <source>
        <dbReference type="ARBA" id="ARBA00022679"/>
    </source>
</evidence>
<keyword evidence="10" id="KW-1185">Reference proteome</keyword>
<sequence length="550" mass="61774">MFGNFKQFIRHGKQANLYQDPGATPEASLATPEEGQRHDKKDQYSKMATDIVREENEERKRKQQYANLDRYALMEKLGEGAFSVVHKARDLQTGELVAVKVIKKFQLDEKQQAAVLKEVTILRQMDHPNIVKFLNFIECDEHYYIVQELVSGGEIFAEIVKFTYLSEDLSRHIIIQVARAIRYLHEEVGVVHRDIKPENMLFEPIDLVPSKHGAKLRASDDPNTKLDEGQMQYGVGGGGIGVVKLADFGLSKQIWESNTKTPCGTVGYTAPEIVRDERYSKEVDMWAIGCVLYTLLCGFPPFYDERIETLTEKVARAQYTFLSPWWDEISIGAKKCVRNLLTLDPRKRYTIDDFLNDPWILEFDAKYAASAAPAAPVVPMAAPATTVVNHQPVAATMSVPHPVETIQRFSSHLGSDGSEFQPPAYTSNRVSPALYSPAALALRDAFDISAAVHRMGEEAALPGNSAAYKRGGKLDMLSEEDSFDEEREVEHFEGALRQPRPLEVETDSGRVTQQEGVMSPVRLASKPFDLNLKTATILERRKNKAPPLVF</sequence>
<dbReference type="STRING" id="1382522.W6MGI4"/>
<dbReference type="InterPro" id="IPR008271">
    <property type="entry name" value="Ser/Thr_kinase_AS"/>
</dbReference>
<evidence type="ECO:0000256" key="4">
    <source>
        <dbReference type="ARBA" id="ARBA00022777"/>
    </source>
</evidence>
<reference evidence="9" key="1">
    <citation type="submission" date="2013-12" db="EMBL/GenBank/DDBJ databases">
        <authorList>
            <person name="Genoscope - CEA"/>
        </authorList>
    </citation>
    <scope>NUCLEOTIDE SEQUENCE</scope>
    <source>
        <strain evidence="9">CBS 1993</strain>
    </source>
</reference>
<proteinExistence type="predicted"/>
<dbReference type="InterPro" id="IPR000719">
    <property type="entry name" value="Prot_kinase_dom"/>
</dbReference>
<evidence type="ECO:0000256" key="7">
    <source>
        <dbReference type="SAM" id="MobiDB-lite"/>
    </source>
</evidence>
<name>W6MGI4_9ASCO</name>
<dbReference type="HOGENOM" id="CLU_006421_3_2_1"/>
<dbReference type="EMBL" id="HG793125">
    <property type="protein sequence ID" value="CDK24628.1"/>
    <property type="molecule type" value="Genomic_DNA"/>
</dbReference>
<evidence type="ECO:0000256" key="6">
    <source>
        <dbReference type="PROSITE-ProRule" id="PRU10141"/>
    </source>
</evidence>
<dbReference type="GO" id="GO:0030447">
    <property type="term" value="P:filamentous growth"/>
    <property type="evidence" value="ECO:0007669"/>
    <property type="project" value="UniProtKB-ARBA"/>
</dbReference>
<evidence type="ECO:0000256" key="5">
    <source>
        <dbReference type="ARBA" id="ARBA00022840"/>
    </source>
</evidence>
<evidence type="ECO:0000259" key="8">
    <source>
        <dbReference type="PROSITE" id="PS50011"/>
    </source>
</evidence>
<dbReference type="SUPFAM" id="SSF56112">
    <property type="entry name" value="Protein kinase-like (PK-like)"/>
    <property type="match status" value="1"/>
</dbReference>